<dbReference type="EMBL" id="CP098324">
    <property type="protein sequence ID" value="URW77627.1"/>
    <property type="molecule type" value="Genomic_DNA"/>
</dbReference>
<gene>
    <name evidence="1" type="ORF">NBT09_06490</name>
</gene>
<evidence type="ECO:0000313" key="1">
    <source>
        <dbReference type="EMBL" id="URW77627.1"/>
    </source>
</evidence>
<evidence type="ECO:0000313" key="2">
    <source>
        <dbReference type="Proteomes" id="UP001056268"/>
    </source>
</evidence>
<evidence type="ECO:0008006" key="3">
    <source>
        <dbReference type="Google" id="ProtNLM"/>
    </source>
</evidence>
<keyword evidence="2" id="KW-1185">Reference proteome</keyword>
<sequence>MPETTEIFDTLNANQGVMVVLEKSLEMVAGDDKLKSFLLIIKHSYQILPKLLLKILRIYKA</sequence>
<reference evidence="1" key="1">
    <citation type="submission" date="2022-05" db="EMBL/GenBank/DDBJ databases">
        <title>Tracking Rickettsia raoultii infection dynamics in vivo by bioorthogonal metabolic labeling.</title>
        <authorList>
            <person name="Zhu D.-Y."/>
            <person name="Jia N."/>
            <person name="Li C."/>
            <person name="Zhang M.-Z."/>
            <person name="Liu H.-B."/>
            <person name="Cao W.-C."/>
        </authorList>
    </citation>
    <scope>NUCLEOTIDE SEQUENCE</scope>
    <source>
        <strain evidence="1">BIME</strain>
    </source>
</reference>
<dbReference type="Proteomes" id="UP001056268">
    <property type="component" value="Chromosome"/>
</dbReference>
<protein>
    <recommendedName>
        <fullName evidence="3">Acyl-[acyl-carrier-protein]--UDP-N-acetylglucosamine O-acyltransferase</fullName>
    </recommendedName>
</protein>
<accession>A0ABY4TZ01</accession>
<proteinExistence type="predicted"/>
<name>A0ABY4TZ01_RICCR</name>
<organism evidence="1 2">
    <name type="scientific">Rickettsia conorii subsp. raoultii</name>
    <dbReference type="NCBI Taxonomy" id="369822"/>
    <lineage>
        <taxon>Bacteria</taxon>
        <taxon>Pseudomonadati</taxon>
        <taxon>Pseudomonadota</taxon>
        <taxon>Alphaproteobacteria</taxon>
        <taxon>Rickettsiales</taxon>
        <taxon>Rickettsiaceae</taxon>
        <taxon>Rickettsieae</taxon>
        <taxon>Rickettsia</taxon>
        <taxon>spotted fever group</taxon>
    </lineage>
</organism>
<dbReference type="RefSeq" id="WP_198023448.1">
    <property type="nucleotide sequence ID" value="NZ_CP010969.1"/>
</dbReference>